<dbReference type="PANTHER" id="PTHR24073">
    <property type="entry name" value="DRAB5-RELATED"/>
    <property type="match status" value="1"/>
</dbReference>
<reference evidence="4 5" key="1">
    <citation type="submission" date="2023-04" db="EMBL/GenBank/DDBJ databases">
        <title>Genome of Basidiobolus ranarum AG-B5.</title>
        <authorList>
            <person name="Stajich J.E."/>
            <person name="Carter-House D."/>
            <person name="Gryganskyi A."/>
        </authorList>
    </citation>
    <scope>NUCLEOTIDE SEQUENCE [LARGE SCALE GENOMIC DNA]</scope>
    <source>
        <strain evidence="4 5">AG-B5</strain>
    </source>
</reference>
<gene>
    <name evidence="4" type="ORF">K7432_011735</name>
</gene>
<accession>A0ABR2WLR0</accession>
<evidence type="ECO:0008006" key="6">
    <source>
        <dbReference type="Google" id="ProtNLM"/>
    </source>
</evidence>
<feature type="compositionally biased region" description="Polar residues" evidence="3">
    <location>
        <begin position="231"/>
        <end position="247"/>
    </location>
</feature>
<feature type="region of interest" description="Disordered" evidence="3">
    <location>
        <begin position="231"/>
        <end position="345"/>
    </location>
</feature>
<evidence type="ECO:0000256" key="1">
    <source>
        <dbReference type="ARBA" id="ARBA00022741"/>
    </source>
</evidence>
<dbReference type="Pfam" id="PF00071">
    <property type="entry name" value="Ras"/>
    <property type="match status" value="1"/>
</dbReference>
<evidence type="ECO:0000313" key="4">
    <source>
        <dbReference type="EMBL" id="KAK9762480.1"/>
    </source>
</evidence>
<proteinExistence type="predicted"/>
<dbReference type="PROSITE" id="PS51419">
    <property type="entry name" value="RAB"/>
    <property type="match status" value="1"/>
</dbReference>
<keyword evidence="5" id="KW-1185">Reference proteome</keyword>
<evidence type="ECO:0000256" key="3">
    <source>
        <dbReference type="SAM" id="MobiDB-lite"/>
    </source>
</evidence>
<dbReference type="Proteomes" id="UP001479436">
    <property type="component" value="Unassembled WGS sequence"/>
</dbReference>
<keyword evidence="1" id="KW-0547">Nucleotide-binding</keyword>
<comment type="caution">
    <text evidence="4">The sequence shown here is derived from an EMBL/GenBank/DDBJ whole genome shotgun (WGS) entry which is preliminary data.</text>
</comment>
<feature type="compositionally biased region" description="Polar residues" evidence="3">
    <location>
        <begin position="309"/>
        <end position="322"/>
    </location>
</feature>
<keyword evidence="2" id="KW-0342">GTP-binding</keyword>
<sequence length="345" mass="38412">MSTGQISVDPVDRVRVVVIGDNGVGKTSLVHLLSHNEPLKQFSRSGGFSVDVKLHEYRGNHKNYWVEFVDVFGTAKHAKSRNVFYSNVNGIVLVHDLSNRKSYYNLWRWMEEVLESEAFKDGERIGLGNHTSTPMQGSHYKRRNNEFDFELTIGESRTSIPVLIVGNKEDLTSEASRPRRYSIADEFGGECVNTCAITPLSGNTSERIESFFDKVIERKFGDSLYRNNYVSTPSRSTNSGANTSFSPPGSPKPYVKELPDHRRRLPPTTGSFYGAASPGSLRGRTRTPSVGRPGSPMRDPRSNPFFAQESPTPSHHVSSASGNALLPRPGSPGRIFSNPTKFHYK</sequence>
<name>A0ABR2WLR0_9FUNG</name>
<evidence type="ECO:0000313" key="5">
    <source>
        <dbReference type="Proteomes" id="UP001479436"/>
    </source>
</evidence>
<dbReference type="SMART" id="SM00173">
    <property type="entry name" value="RAS"/>
    <property type="match status" value="1"/>
</dbReference>
<dbReference type="Gene3D" id="3.40.50.300">
    <property type="entry name" value="P-loop containing nucleotide triphosphate hydrolases"/>
    <property type="match status" value="1"/>
</dbReference>
<dbReference type="InterPro" id="IPR027417">
    <property type="entry name" value="P-loop_NTPase"/>
</dbReference>
<protein>
    <recommendedName>
        <fullName evidence="6">P-loop containing nucleoside triphosphate hydrolase protein</fullName>
    </recommendedName>
</protein>
<organism evidence="4 5">
    <name type="scientific">Basidiobolus ranarum</name>
    <dbReference type="NCBI Taxonomy" id="34480"/>
    <lineage>
        <taxon>Eukaryota</taxon>
        <taxon>Fungi</taxon>
        <taxon>Fungi incertae sedis</taxon>
        <taxon>Zoopagomycota</taxon>
        <taxon>Entomophthoromycotina</taxon>
        <taxon>Basidiobolomycetes</taxon>
        <taxon>Basidiobolales</taxon>
        <taxon>Basidiobolaceae</taxon>
        <taxon>Basidiobolus</taxon>
    </lineage>
</organism>
<dbReference type="PRINTS" id="PR00449">
    <property type="entry name" value="RASTRNSFRMNG"/>
</dbReference>
<dbReference type="EMBL" id="JASJQH010000942">
    <property type="protein sequence ID" value="KAK9762480.1"/>
    <property type="molecule type" value="Genomic_DNA"/>
</dbReference>
<evidence type="ECO:0000256" key="2">
    <source>
        <dbReference type="ARBA" id="ARBA00023134"/>
    </source>
</evidence>
<dbReference type="SMART" id="SM00175">
    <property type="entry name" value="RAB"/>
    <property type="match status" value="1"/>
</dbReference>
<dbReference type="InterPro" id="IPR001806">
    <property type="entry name" value="Small_GTPase"/>
</dbReference>
<dbReference type="SUPFAM" id="SSF52540">
    <property type="entry name" value="P-loop containing nucleoside triphosphate hydrolases"/>
    <property type="match status" value="1"/>
</dbReference>